<gene>
    <name evidence="1" type="ORF">PDM28_12975</name>
</gene>
<proteinExistence type="predicted"/>
<protein>
    <submittedName>
        <fullName evidence="1">Uncharacterized protein</fullName>
    </submittedName>
</protein>
<accession>A0ABY9Y9R9</accession>
<dbReference type="Proteomes" id="UP001305421">
    <property type="component" value="Chromosome"/>
</dbReference>
<keyword evidence="2" id="KW-1185">Reference proteome</keyword>
<evidence type="ECO:0000313" key="1">
    <source>
        <dbReference type="EMBL" id="WNH47597.1"/>
    </source>
</evidence>
<evidence type="ECO:0000313" key="2">
    <source>
        <dbReference type="Proteomes" id="UP001305421"/>
    </source>
</evidence>
<organism evidence="1 2">
    <name type="scientific">Stenotrophomonas aracearum</name>
    <dbReference type="NCBI Taxonomy" id="3003272"/>
    <lineage>
        <taxon>Bacteria</taxon>
        <taxon>Pseudomonadati</taxon>
        <taxon>Pseudomonadota</taxon>
        <taxon>Gammaproteobacteria</taxon>
        <taxon>Lysobacterales</taxon>
        <taxon>Lysobacteraceae</taxon>
        <taxon>Stenotrophomonas</taxon>
    </lineage>
</organism>
<reference evidence="1 2" key="1">
    <citation type="submission" date="2022-12" db="EMBL/GenBank/DDBJ databases">
        <title>Two new species, Stenotrophomonas aracearum and Stenotrophomonas oahuensis, isolated from Anthurium (Araceae family) in Hawaii.</title>
        <authorList>
            <person name="Chunag S.C."/>
            <person name="Dobhal S."/>
            <person name="Alvarez A."/>
            <person name="Arif M."/>
        </authorList>
    </citation>
    <scope>NUCLEOTIDE SEQUENCE [LARGE SCALE GENOMIC DNA]</scope>
    <source>
        <strain evidence="1 2">A5588</strain>
    </source>
</reference>
<sequence length="160" mass="17534">MHIDPFAAPSRVTVDLTYYFNAIAETLDWGSPAWVTLESKLRTDIRTSDQLTMGEILKAISSTRCDATAKPGTQVHRLIGANDPSRHEVFRAIRKLLRIYDLRIVELLALIDVIERCPGNVEDMSIKNLLALISLVDLEEVPIAPLAPPPSGSGAPAPAH</sequence>
<name>A0ABY9Y9R9_9GAMM</name>
<dbReference type="RefSeq" id="WP_311182347.1">
    <property type="nucleotide sequence ID" value="NZ_CP115543.1"/>
</dbReference>
<dbReference type="EMBL" id="CP115543">
    <property type="protein sequence ID" value="WNH47597.1"/>
    <property type="molecule type" value="Genomic_DNA"/>
</dbReference>